<gene>
    <name evidence="4" type="ORF">PYW07_014015</name>
</gene>
<dbReference type="Gene3D" id="2.10.25.10">
    <property type="entry name" value="Laminin"/>
    <property type="match status" value="1"/>
</dbReference>
<dbReference type="AlphaFoldDB" id="A0AAD8DPW6"/>
<keyword evidence="1" id="KW-0245">EGF-like domain</keyword>
<name>A0AAD8DPW6_MYTSE</name>
<evidence type="ECO:0000256" key="2">
    <source>
        <dbReference type="SAM" id="SignalP"/>
    </source>
</evidence>
<evidence type="ECO:0000256" key="1">
    <source>
        <dbReference type="PROSITE-ProRule" id="PRU00076"/>
    </source>
</evidence>
<dbReference type="GO" id="GO:0005112">
    <property type="term" value="F:Notch binding"/>
    <property type="evidence" value="ECO:0007669"/>
    <property type="project" value="TreeGrafter"/>
</dbReference>
<organism evidence="4 5">
    <name type="scientific">Mythimna separata</name>
    <name type="common">Oriental armyworm</name>
    <name type="synonym">Pseudaletia separata</name>
    <dbReference type="NCBI Taxonomy" id="271217"/>
    <lineage>
        <taxon>Eukaryota</taxon>
        <taxon>Metazoa</taxon>
        <taxon>Ecdysozoa</taxon>
        <taxon>Arthropoda</taxon>
        <taxon>Hexapoda</taxon>
        <taxon>Insecta</taxon>
        <taxon>Pterygota</taxon>
        <taxon>Neoptera</taxon>
        <taxon>Endopterygota</taxon>
        <taxon>Lepidoptera</taxon>
        <taxon>Glossata</taxon>
        <taxon>Ditrysia</taxon>
        <taxon>Noctuoidea</taxon>
        <taxon>Noctuidae</taxon>
        <taxon>Noctuinae</taxon>
        <taxon>Hadenini</taxon>
        <taxon>Mythimna</taxon>
    </lineage>
</organism>
<feature type="disulfide bond" evidence="1">
    <location>
        <begin position="450"/>
        <end position="459"/>
    </location>
</feature>
<protein>
    <recommendedName>
        <fullName evidence="3">EGF-like domain-containing protein</fullName>
    </recommendedName>
</protein>
<feature type="disulfide bond" evidence="1">
    <location>
        <begin position="357"/>
        <end position="367"/>
    </location>
</feature>
<feature type="disulfide bond" evidence="1">
    <location>
        <begin position="379"/>
        <end position="388"/>
    </location>
</feature>
<feature type="domain" description="EGF-like" evidence="3">
    <location>
        <begin position="353"/>
        <end position="389"/>
    </location>
</feature>
<keyword evidence="5" id="KW-1185">Reference proteome</keyword>
<accession>A0AAD8DPW6</accession>
<dbReference type="InterPro" id="IPR000742">
    <property type="entry name" value="EGF"/>
</dbReference>
<dbReference type="InterPro" id="IPR000033">
    <property type="entry name" value="LDLR_classB_rpt"/>
</dbReference>
<dbReference type="SMART" id="SM00135">
    <property type="entry name" value="LY"/>
    <property type="match status" value="2"/>
</dbReference>
<evidence type="ECO:0000313" key="4">
    <source>
        <dbReference type="EMBL" id="KAJ8713645.1"/>
    </source>
</evidence>
<evidence type="ECO:0000259" key="3">
    <source>
        <dbReference type="PROSITE" id="PS50026"/>
    </source>
</evidence>
<feature type="disulfide bond" evidence="1">
    <location>
        <begin position="428"/>
        <end position="438"/>
    </location>
</feature>
<proteinExistence type="predicted"/>
<comment type="caution">
    <text evidence="1">Lacks conserved residue(s) required for the propagation of feature annotation.</text>
</comment>
<dbReference type="PANTHER" id="PTHR24044:SF420">
    <property type="entry name" value="DELTA AND NOTCH-LIKE EPIDERMAL GROWTH FACTOR-RELATED RECEPTOR ISOFORM X1"/>
    <property type="match status" value="1"/>
</dbReference>
<dbReference type="SMART" id="SM00181">
    <property type="entry name" value="EGF"/>
    <property type="match status" value="3"/>
</dbReference>
<dbReference type="Gene3D" id="2.120.10.30">
    <property type="entry name" value="TolB, C-terminal domain"/>
    <property type="match status" value="1"/>
</dbReference>
<dbReference type="PROSITE" id="PS00022">
    <property type="entry name" value="EGF_1"/>
    <property type="match status" value="2"/>
</dbReference>
<keyword evidence="2" id="KW-0732">Signal</keyword>
<sequence length="505" mass="56353">MGRSLCLLTLVALCVWGVQSWDIAVSVGNEVILYDSGIKRNTIVLKPHNPAALAYDAVNSMILYVDKQKDNDTICGYYLYSSKNVCFIKRNGRNIDSLAYEPRTQIVFFTDTNERSINWISLKHEWSTEINGNLLIKLDEGIPTDLTVDGCTGHIYWINKKITKNDYLERASFDGSKRELSMFKYPLHSMGMNLPEREIYYFTGCETCYTKSLIRSDLNFVNEEDTIYSGYHGVAPEELTVTKDYIYWINSGGRYKTLWQLPRPTNRNVSIPEPIKISEFDALSTIGIAANYEINELQVCVSLASLMSNVTSTLGNNIDAGDLCDKFCPKANCSVDAGLPTCSRQAGYIDDYEISACDGYCSNNGNCYFNGKTGPFCQCQADRIGDRCEFSSCLNYCLQGNCSFNDERLPTCSCNAGYTGKRCEVSVCCGYCLNGGVCSLNEKEQPVCQCVGDHEGTRCEFKQNTMTVTNSSTYYTVQKNTSLVDLVSGRKPATKISVNVEVTVV</sequence>
<dbReference type="PANTHER" id="PTHR24044">
    <property type="entry name" value="NOTCH LIGAND FAMILY MEMBER"/>
    <property type="match status" value="1"/>
</dbReference>
<dbReference type="PROSITE" id="PS50026">
    <property type="entry name" value="EGF_3"/>
    <property type="match status" value="2"/>
</dbReference>
<dbReference type="Proteomes" id="UP001231518">
    <property type="component" value="Chromosome 4"/>
</dbReference>
<dbReference type="SUPFAM" id="SSF57196">
    <property type="entry name" value="EGF/Laminin"/>
    <property type="match status" value="2"/>
</dbReference>
<dbReference type="EMBL" id="JARGEI010000020">
    <property type="protein sequence ID" value="KAJ8713645.1"/>
    <property type="molecule type" value="Genomic_DNA"/>
</dbReference>
<dbReference type="SUPFAM" id="SSF63825">
    <property type="entry name" value="YWTD domain"/>
    <property type="match status" value="1"/>
</dbReference>
<feature type="chain" id="PRO_5042241013" description="EGF-like domain-containing protein" evidence="2">
    <location>
        <begin position="21"/>
        <end position="505"/>
    </location>
</feature>
<keyword evidence="1" id="KW-1015">Disulfide bond</keyword>
<dbReference type="InterPro" id="IPR050906">
    <property type="entry name" value="Notch_signaling"/>
</dbReference>
<comment type="caution">
    <text evidence="4">The sequence shown here is derived from an EMBL/GenBank/DDBJ whole genome shotgun (WGS) entry which is preliminary data.</text>
</comment>
<reference evidence="4" key="1">
    <citation type="submission" date="2023-03" db="EMBL/GenBank/DDBJ databases">
        <title>Chromosome-level genomes of two armyworms, Mythimna separata and Mythimna loreyi, provide insights into the biosynthesis and reception of sex pheromones.</title>
        <authorList>
            <person name="Zhao H."/>
        </authorList>
    </citation>
    <scope>NUCLEOTIDE SEQUENCE</scope>
    <source>
        <strain evidence="4">BeijingLab</strain>
        <tissue evidence="4">Pupa</tissue>
    </source>
</reference>
<feature type="domain" description="EGF-like" evidence="3">
    <location>
        <begin position="424"/>
        <end position="460"/>
    </location>
</feature>
<evidence type="ECO:0000313" key="5">
    <source>
        <dbReference type="Proteomes" id="UP001231518"/>
    </source>
</evidence>
<feature type="signal peptide" evidence="2">
    <location>
        <begin position="1"/>
        <end position="20"/>
    </location>
</feature>
<dbReference type="InterPro" id="IPR011042">
    <property type="entry name" value="6-blade_b-propeller_TolB-like"/>
</dbReference>